<dbReference type="Pfam" id="PF12833">
    <property type="entry name" value="HTH_18"/>
    <property type="match status" value="1"/>
</dbReference>
<dbReference type="PRINTS" id="PR00032">
    <property type="entry name" value="HTHARAC"/>
</dbReference>
<keyword evidence="1" id="KW-0805">Transcription regulation</keyword>
<proteinExistence type="predicted"/>
<dbReference type="InterPro" id="IPR020449">
    <property type="entry name" value="Tscrpt_reg_AraC-type_HTH"/>
</dbReference>
<dbReference type="InterPro" id="IPR037923">
    <property type="entry name" value="HTH-like"/>
</dbReference>
<dbReference type="EMBL" id="FXUA01000005">
    <property type="protein sequence ID" value="SMP28198.1"/>
    <property type="molecule type" value="Genomic_DNA"/>
</dbReference>
<dbReference type="PANTHER" id="PTHR43280">
    <property type="entry name" value="ARAC-FAMILY TRANSCRIPTIONAL REGULATOR"/>
    <property type="match status" value="1"/>
</dbReference>
<dbReference type="SMART" id="SM00342">
    <property type="entry name" value="HTH_ARAC"/>
    <property type="match status" value="1"/>
</dbReference>
<evidence type="ECO:0000256" key="2">
    <source>
        <dbReference type="ARBA" id="ARBA00023125"/>
    </source>
</evidence>
<dbReference type="InterPro" id="IPR018060">
    <property type="entry name" value="HTH_AraC"/>
</dbReference>
<evidence type="ECO:0000259" key="4">
    <source>
        <dbReference type="PROSITE" id="PS01124"/>
    </source>
</evidence>
<evidence type="ECO:0000313" key="5">
    <source>
        <dbReference type="EMBL" id="SMP28198.1"/>
    </source>
</evidence>
<dbReference type="PROSITE" id="PS01124">
    <property type="entry name" value="HTH_ARAC_FAMILY_2"/>
    <property type="match status" value="1"/>
</dbReference>
<dbReference type="PANTHER" id="PTHR43280:SF32">
    <property type="entry name" value="TRANSCRIPTIONAL REGULATORY PROTEIN"/>
    <property type="match status" value="1"/>
</dbReference>
<name>A0ABY1P8S1_9BACT</name>
<dbReference type="InterPro" id="IPR014710">
    <property type="entry name" value="RmlC-like_jellyroll"/>
</dbReference>
<dbReference type="InterPro" id="IPR009057">
    <property type="entry name" value="Homeodomain-like_sf"/>
</dbReference>
<dbReference type="Gene3D" id="1.10.10.60">
    <property type="entry name" value="Homeodomain-like"/>
    <property type="match status" value="1"/>
</dbReference>
<protein>
    <submittedName>
        <fullName evidence="5">Transcriptional regulator, AraC family</fullName>
    </submittedName>
</protein>
<dbReference type="RefSeq" id="WP_283413731.1">
    <property type="nucleotide sequence ID" value="NZ_FXUA01000005.1"/>
</dbReference>
<evidence type="ECO:0000256" key="1">
    <source>
        <dbReference type="ARBA" id="ARBA00023015"/>
    </source>
</evidence>
<gene>
    <name evidence="5" type="ORF">SAMN06265367_105277</name>
</gene>
<dbReference type="SUPFAM" id="SSF51215">
    <property type="entry name" value="Regulatory protein AraC"/>
    <property type="match status" value="1"/>
</dbReference>
<organism evidence="5 6">
    <name type="scientific">Algoriphagus winogradskyi</name>
    <dbReference type="NCBI Taxonomy" id="237017"/>
    <lineage>
        <taxon>Bacteria</taxon>
        <taxon>Pseudomonadati</taxon>
        <taxon>Bacteroidota</taxon>
        <taxon>Cytophagia</taxon>
        <taxon>Cytophagales</taxon>
        <taxon>Cyclobacteriaceae</taxon>
        <taxon>Algoriphagus</taxon>
    </lineage>
</organism>
<evidence type="ECO:0000256" key="3">
    <source>
        <dbReference type="ARBA" id="ARBA00023163"/>
    </source>
</evidence>
<dbReference type="InterPro" id="IPR003313">
    <property type="entry name" value="AraC-bd"/>
</dbReference>
<keyword evidence="6" id="KW-1185">Reference proteome</keyword>
<dbReference type="Gene3D" id="2.60.120.10">
    <property type="entry name" value="Jelly Rolls"/>
    <property type="match status" value="1"/>
</dbReference>
<dbReference type="SUPFAM" id="SSF46689">
    <property type="entry name" value="Homeodomain-like"/>
    <property type="match status" value="1"/>
</dbReference>
<evidence type="ECO:0000313" key="6">
    <source>
        <dbReference type="Proteomes" id="UP001157915"/>
    </source>
</evidence>
<dbReference type="Pfam" id="PF02311">
    <property type="entry name" value="AraC_binding"/>
    <property type="match status" value="1"/>
</dbReference>
<feature type="domain" description="HTH araC/xylS-type" evidence="4">
    <location>
        <begin position="192"/>
        <end position="290"/>
    </location>
</feature>
<sequence>MPSSPLPIFHIPDFGPDAIDSSHFYYSGLKSHLATHQFIQKPHKHDFYIIVVFTQGRGSHTIDFKTYRVEQGSVFFLSPGQVHSWELSPDTDGHILFFSTDFYTSTFSRKRLNDYSLFNSIVEFPKLEIDTPETSEVLFFFKNIDQETKSPNWSTKDLLRNYIDTLLILLYRYKGSKTSFSPEEKLVHNQFQQLELLIDNHFKKHREASFYADQMSLSMKQLNSLCKNTVSKTSSQLILDRVILEAQRLLTHSDLNISEIAYELAFEDSSYFSRLFKKKTNLTPEQFRKQLDNTGL</sequence>
<keyword evidence="2" id="KW-0238">DNA-binding</keyword>
<dbReference type="Proteomes" id="UP001157915">
    <property type="component" value="Unassembled WGS sequence"/>
</dbReference>
<accession>A0ABY1P8S1</accession>
<comment type="caution">
    <text evidence="5">The sequence shown here is derived from an EMBL/GenBank/DDBJ whole genome shotgun (WGS) entry which is preliminary data.</text>
</comment>
<keyword evidence="3" id="KW-0804">Transcription</keyword>
<reference evidence="5 6" key="1">
    <citation type="submission" date="2017-05" db="EMBL/GenBank/DDBJ databases">
        <authorList>
            <person name="Varghese N."/>
            <person name="Submissions S."/>
        </authorList>
    </citation>
    <scope>NUCLEOTIDE SEQUENCE [LARGE SCALE GENOMIC DNA]</scope>
    <source>
        <strain evidence="5 6">DSM 15360</strain>
    </source>
</reference>